<comment type="cofactor">
    <cofactor evidence="1">
        <name>Zn(2+)</name>
        <dbReference type="ChEBI" id="CHEBI:29105"/>
    </cofactor>
</comment>
<evidence type="ECO:0000256" key="3">
    <source>
        <dbReference type="ARBA" id="ARBA00022670"/>
    </source>
</evidence>
<dbReference type="SUPFAM" id="SSF55486">
    <property type="entry name" value="Metalloproteases ('zincins'), catalytic domain"/>
    <property type="match status" value="1"/>
</dbReference>
<keyword evidence="4" id="KW-0479">Metal-binding</keyword>
<name>A0A0L8GPI6_OCTBM</name>
<dbReference type="PANTHER" id="PTHR11533">
    <property type="entry name" value="PROTEASE M1 ZINC METALLOPROTEASE"/>
    <property type="match status" value="1"/>
</dbReference>
<keyword evidence="8" id="KW-0812">Transmembrane</keyword>
<dbReference type="STRING" id="37653.A0A0L8GPI6"/>
<evidence type="ECO:0000259" key="9">
    <source>
        <dbReference type="Pfam" id="PF01433"/>
    </source>
</evidence>
<keyword evidence="3" id="KW-0645">Protease</keyword>
<evidence type="ECO:0000256" key="6">
    <source>
        <dbReference type="ARBA" id="ARBA00022833"/>
    </source>
</evidence>
<feature type="domain" description="Peptidase M1 membrane alanine aminopeptidase" evidence="9">
    <location>
        <begin position="122"/>
        <end position="261"/>
    </location>
</feature>
<dbReference type="GO" id="GO:0070006">
    <property type="term" value="F:metalloaminopeptidase activity"/>
    <property type="evidence" value="ECO:0007669"/>
    <property type="project" value="TreeGrafter"/>
</dbReference>
<dbReference type="PRINTS" id="PR00756">
    <property type="entry name" value="ALADIPTASE"/>
</dbReference>
<keyword evidence="8" id="KW-0472">Membrane</keyword>
<gene>
    <name evidence="10" type="ORF">OCBIM_22030365mg</name>
</gene>
<dbReference type="Pfam" id="PF01433">
    <property type="entry name" value="Peptidase_M1"/>
    <property type="match status" value="1"/>
</dbReference>
<dbReference type="EMBL" id="KQ420965">
    <property type="protein sequence ID" value="KOF78734.1"/>
    <property type="molecule type" value="Genomic_DNA"/>
</dbReference>
<dbReference type="PANTHER" id="PTHR11533:SF299">
    <property type="entry name" value="AMINOPEPTIDASE"/>
    <property type="match status" value="1"/>
</dbReference>
<reference evidence="10" key="1">
    <citation type="submission" date="2015-07" db="EMBL/GenBank/DDBJ databases">
        <title>MeaNS - Measles Nucleotide Surveillance Program.</title>
        <authorList>
            <person name="Tran T."/>
            <person name="Druce J."/>
        </authorList>
    </citation>
    <scope>NUCLEOTIDE SEQUENCE</scope>
    <source>
        <strain evidence="10">UCB-OBI-ISO-001</strain>
        <tissue evidence="10">Gonad</tissue>
    </source>
</reference>
<dbReference type="GO" id="GO:0006508">
    <property type="term" value="P:proteolysis"/>
    <property type="evidence" value="ECO:0007669"/>
    <property type="project" value="UniProtKB-KW"/>
</dbReference>
<comment type="similarity">
    <text evidence="2">Belongs to the peptidase M1 family.</text>
</comment>
<evidence type="ECO:0000256" key="7">
    <source>
        <dbReference type="ARBA" id="ARBA00023049"/>
    </source>
</evidence>
<dbReference type="GO" id="GO:0008270">
    <property type="term" value="F:zinc ion binding"/>
    <property type="evidence" value="ECO:0007669"/>
    <property type="project" value="InterPro"/>
</dbReference>
<evidence type="ECO:0000256" key="8">
    <source>
        <dbReference type="SAM" id="Phobius"/>
    </source>
</evidence>
<evidence type="ECO:0000256" key="1">
    <source>
        <dbReference type="ARBA" id="ARBA00001947"/>
    </source>
</evidence>
<dbReference type="InterPro" id="IPR014782">
    <property type="entry name" value="Peptidase_M1_dom"/>
</dbReference>
<dbReference type="GO" id="GO:0042277">
    <property type="term" value="F:peptide binding"/>
    <property type="evidence" value="ECO:0007669"/>
    <property type="project" value="TreeGrafter"/>
</dbReference>
<dbReference type="InterPro" id="IPR027268">
    <property type="entry name" value="Peptidase_M4/M1_CTD_sf"/>
</dbReference>
<keyword evidence="7" id="KW-0482">Metalloprotease</keyword>
<dbReference type="InterPro" id="IPR050344">
    <property type="entry name" value="Peptidase_M1_aminopeptidases"/>
</dbReference>
<protein>
    <recommendedName>
        <fullName evidence="9">Peptidase M1 membrane alanine aminopeptidase domain-containing protein</fullName>
    </recommendedName>
</protein>
<dbReference type="Gene3D" id="1.10.390.10">
    <property type="entry name" value="Neutral Protease Domain 2"/>
    <property type="match status" value="2"/>
</dbReference>
<dbReference type="GO" id="GO:0043171">
    <property type="term" value="P:peptide catabolic process"/>
    <property type="evidence" value="ECO:0007669"/>
    <property type="project" value="TreeGrafter"/>
</dbReference>
<keyword evidence="5" id="KW-0378">Hydrolase</keyword>
<evidence type="ECO:0000256" key="4">
    <source>
        <dbReference type="ARBA" id="ARBA00022723"/>
    </source>
</evidence>
<feature type="transmembrane region" description="Helical" evidence="8">
    <location>
        <begin position="92"/>
        <end position="112"/>
    </location>
</feature>
<dbReference type="GO" id="GO:0016020">
    <property type="term" value="C:membrane"/>
    <property type="evidence" value="ECO:0007669"/>
    <property type="project" value="TreeGrafter"/>
</dbReference>
<evidence type="ECO:0000313" key="10">
    <source>
        <dbReference type="EMBL" id="KOF78734.1"/>
    </source>
</evidence>
<dbReference type="OrthoDB" id="10031169at2759"/>
<proteinExistence type="inferred from homology"/>
<dbReference type="InterPro" id="IPR001930">
    <property type="entry name" value="Peptidase_M1"/>
</dbReference>
<accession>A0A0L8GPI6</accession>
<keyword evidence="6" id="KW-0862">Zinc</keyword>
<keyword evidence="8" id="KW-1133">Transmembrane helix</keyword>
<evidence type="ECO:0000256" key="5">
    <source>
        <dbReference type="ARBA" id="ARBA00022801"/>
    </source>
</evidence>
<sequence>MTSYLTGNGCVNTSVEEGGNSSFFRCLEYTGILRRSKRSKDDFLTIVLIYAALDYYHIPPHVNETFTGYFSGIQLHFKTVHFTTRRQNLEKVIITGCTISLILFIVRMNLLITAVDKEFEGPTTELDMLAVPDFLIGGMENWGLIIYKESMMLTDESSSSFGEKRLVTTIVCHEIAHQWFGNLVTLQWWDDLWLNEGFATYMEIVGLNFVNPKWNMDIEFTRSVDNAMRSDDTISSHPIYVPVAHPGEIMKIFDIISYLKAYLKKNSFNTVFHDDLWNSLSQAWNGRDVKYIMDTWTLQMNFPLLTVTWKGNELTVKQERYLTSDKEYTEAKYKSPFK</sequence>
<dbReference type="GO" id="GO:0005615">
    <property type="term" value="C:extracellular space"/>
    <property type="evidence" value="ECO:0007669"/>
    <property type="project" value="TreeGrafter"/>
</dbReference>
<dbReference type="AlphaFoldDB" id="A0A0L8GPI6"/>
<evidence type="ECO:0000256" key="2">
    <source>
        <dbReference type="ARBA" id="ARBA00010136"/>
    </source>
</evidence>
<dbReference type="GO" id="GO:0005737">
    <property type="term" value="C:cytoplasm"/>
    <property type="evidence" value="ECO:0007669"/>
    <property type="project" value="TreeGrafter"/>
</dbReference>
<organism evidence="10">
    <name type="scientific">Octopus bimaculoides</name>
    <name type="common">California two-spotted octopus</name>
    <dbReference type="NCBI Taxonomy" id="37653"/>
    <lineage>
        <taxon>Eukaryota</taxon>
        <taxon>Metazoa</taxon>
        <taxon>Spiralia</taxon>
        <taxon>Lophotrochozoa</taxon>
        <taxon>Mollusca</taxon>
        <taxon>Cephalopoda</taxon>
        <taxon>Coleoidea</taxon>
        <taxon>Octopodiformes</taxon>
        <taxon>Octopoda</taxon>
        <taxon>Incirrata</taxon>
        <taxon>Octopodidae</taxon>
        <taxon>Octopus</taxon>
    </lineage>
</organism>